<dbReference type="GeneID" id="97238987"/>
<dbReference type="InterPro" id="IPR016163">
    <property type="entry name" value="Ald_DH_C"/>
</dbReference>
<evidence type="ECO:0000259" key="4">
    <source>
        <dbReference type="Pfam" id="PF00171"/>
    </source>
</evidence>
<sequence>MVRKIGHYIGGRQVPGAAARTVASFNPATGEQSGEVALASAAEVRAAVEAAKAAAPDWAETTPLRRARILNRFLHILEERIDELAAVITAEHGKVLSDAKGEIQRGMEVVEFATAAPQLLKSEMTENVGTKVDSHALRQPLGVVAGITPFNFPAMVPMWMFPVALACGNTFILKPSERDPSAALLLAEWLTEAGLPAGVFNVVQGDKEAVDAILTDPDIEAVSFVGSTPIARYIYQTATAAGKRCQALGGAKNHMIVMPDADMDQAVDALMGAAYGSAGERCMAISVAVPVGEATADALVEKLVPRIQALKVGPGTDPEAEMGPLVTRAHRDKVENYIDQGIAEGAELVVDGRNLRLQGYEDGYFTGATLFDRVTTDMTIYKEEIFGPVLSVVRAESYEQAAGWINAHEYGNGTAIFTRDGDAAREFAHRIKVGMVGVNVPIPVPMAFHSFGGWKASLFGDHHMHGPEGVRFYTRLKTITTRWPTGIRAGAEFAMPTMK</sequence>
<dbReference type="GO" id="GO:0004491">
    <property type="term" value="F:methylmalonate-semialdehyde dehydrogenase (acylating, NAD) activity"/>
    <property type="evidence" value="ECO:0007669"/>
    <property type="project" value="UniProtKB-EC"/>
</dbReference>
<dbReference type="GO" id="GO:0006574">
    <property type="term" value="P:L-valine catabolic process"/>
    <property type="evidence" value="ECO:0007669"/>
    <property type="project" value="TreeGrafter"/>
</dbReference>
<evidence type="ECO:0000256" key="1">
    <source>
        <dbReference type="ARBA" id="ARBA00013048"/>
    </source>
</evidence>
<dbReference type="FunFam" id="3.40.309.10:FF:000002">
    <property type="entry name" value="Methylmalonate-semialdehyde dehydrogenase (Acylating)"/>
    <property type="match status" value="1"/>
</dbReference>
<dbReference type="EMBL" id="LPZR01000116">
    <property type="protein sequence ID" value="KYO53341.1"/>
    <property type="molecule type" value="Genomic_DNA"/>
</dbReference>
<dbReference type="Proteomes" id="UP000075787">
    <property type="component" value="Unassembled WGS sequence"/>
</dbReference>
<dbReference type="PANTHER" id="PTHR43866:SF4">
    <property type="entry name" value="MALONATE-SEMIALDEHYDE DEHYDROGENASE"/>
    <property type="match status" value="1"/>
</dbReference>
<reference evidence="5 6" key="1">
    <citation type="submission" date="2015-12" db="EMBL/GenBank/DDBJ databases">
        <title>Genome sequence of Tistrella mobilis MCCC 1A02139.</title>
        <authorList>
            <person name="Lu L."/>
            <person name="Lai Q."/>
            <person name="Shao Z."/>
            <person name="Qian P."/>
        </authorList>
    </citation>
    <scope>NUCLEOTIDE SEQUENCE [LARGE SCALE GENOMIC DNA]</scope>
    <source>
        <strain evidence="5 6">MCCC 1A02139</strain>
    </source>
</reference>
<dbReference type="InterPro" id="IPR016161">
    <property type="entry name" value="Ald_DH/histidinol_DH"/>
</dbReference>
<dbReference type="PANTHER" id="PTHR43866">
    <property type="entry name" value="MALONATE-SEMIALDEHYDE DEHYDROGENASE"/>
    <property type="match status" value="1"/>
</dbReference>
<dbReference type="AlphaFoldDB" id="A0A162L4U5"/>
<keyword evidence="2" id="KW-0560">Oxidoreductase</keyword>
<dbReference type="Pfam" id="PF00171">
    <property type="entry name" value="Aldedh"/>
    <property type="match status" value="1"/>
</dbReference>
<dbReference type="RefSeq" id="WP_062763698.1">
    <property type="nucleotide sequence ID" value="NZ_CP121042.1"/>
</dbReference>
<dbReference type="EC" id="1.2.1.27" evidence="1"/>
<dbReference type="GO" id="GO:0006210">
    <property type="term" value="P:thymine catabolic process"/>
    <property type="evidence" value="ECO:0007669"/>
    <property type="project" value="TreeGrafter"/>
</dbReference>
<feature type="domain" description="Aldehyde dehydrogenase" evidence="4">
    <location>
        <begin position="20"/>
        <end position="479"/>
    </location>
</feature>
<proteinExistence type="predicted"/>
<accession>A0A162L4U5</accession>
<organism evidence="5 6">
    <name type="scientific">Tistrella mobilis</name>
    <dbReference type="NCBI Taxonomy" id="171437"/>
    <lineage>
        <taxon>Bacteria</taxon>
        <taxon>Pseudomonadati</taxon>
        <taxon>Pseudomonadota</taxon>
        <taxon>Alphaproteobacteria</taxon>
        <taxon>Geminicoccales</taxon>
        <taxon>Geminicoccaceae</taxon>
        <taxon>Tistrella</taxon>
    </lineage>
</organism>
<evidence type="ECO:0000313" key="5">
    <source>
        <dbReference type="EMBL" id="KYO53341.1"/>
    </source>
</evidence>
<dbReference type="InterPro" id="IPR016162">
    <property type="entry name" value="Ald_DH_N"/>
</dbReference>
<dbReference type="InterPro" id="IPR010061">
    <property type="entry name" value="MeMal-semiAld_DH"/>
</dbReference>
<dbReference type="CDD" id="cd07085">
    <property type="entry name" value="ALDH_F6_MMSDH"/>
    <property type="match status" value="1"/>
</dbReference>
<dbReference type="InterPro" id="IPR016160">
    <property type="entry name" value="Ald_DH_CS_CYS"/>
</dbReference>
<dbReference type="FunFam" id="3.40.605.10:FF:000003">
    <property type="entry name" value="Methylmalonate-semialdehyde dehydrogenase [acylating]"/>
    <property type="match status" value="1"/>
</dbReference>
<dbReference type="PROSITE" id="PS00070">
    <property type="entry name" value="ALDEHYDE_DEHYDR_CYS"/>
    <property type="match status" value="1"/>
</dbReference>
<dbReference type="Gene3D" id="3.40.309.10">
    <property type="entry name" value="Aldehyde Dehydrogenase, Chain A, domain 2"/>
    <property type="match status" value="1"/>
</dbReference>
<dbReference type="SUPFAM" id="SSF53720">
    <property type="entry name" value="ALDH-like"/>
    <property type="match status" value="1"/>
</dbReference>
<name>A0A162L4U5_9PROT</name>
<comment type="caution">
    <text evidence="5">The sequence shown here is derived from an EMBL/GenBank/DDBJ whole genome shotgun (WGS) entry which is preliminary data.</text>
</comment>
<dbReference type="Gene3D" id="3.40.605.10">
    <property type="entry name" value="Aldehyde Dehydrogenase, Chain A, domain 1"/>
    <property type="match status" value="1"/>
</dbReference>
<protein>
    <recommendedName>
        <fullName evidence="1">methylmalonate-semialdehyde dehydrogenase (CoA acylating)</fullName>
        <ecNumber evidence="1">1.2.1.27</ecNumber>
    </recommendedName>
</protein>
<dbReference type="OrthoDB" id="9772584at2"/>
<dbReference type="NCBIfam" id="TIGR01722">
    <property type="entry name" value="MMSDH"/>
    <property type="match status" value="1"/>
</dbReference>
<evidence type="ECO:0000256" key="2">
    <source>
        <dbReference type="ARBA" id="ARBA00023002"/>
    </source>
</evidence>
<evidence type="ECO:0000256" key="3">
    <source>
        <dbReference type="ARBA" id="ARBA00023027"/>
    </source>
</evidence>
<keyword evidence="3" id="KW-0520">NAD</keyword>
<evidence type="ECO:0000313" key="6">
    <source>
        <dbReference type="Proteomes" id="UP000075787"/>
    </source>
</evidence>
<dbReference type="InterPro" id="IPR015590">
    <property type="entry name" value="Aldehyde_DH_dom"/>
</dbReference>
<gene>
    <name evidence="5" type="ORF">AUP44_26835</name>
</gene>